<dbReference type="PROSITE" id="PS50112">
    <property type="entry name" value="PAS"/>
    <property type="match status" value="2"/>
</dbReference>
<evidence type="ECO:0000256" key="8">
    <source>
        <dbReference type="ARBA" id="ARBA00022777"/>
    </source>
</evidence>
<dbReference type="CDD" id="cd00130">
    <property type="entry name" value="PAS"/>
    <property type="match status" value="2"/>
</dbReference>
<dbReference type="FunFam" id="3.30.565.10:FF:000006">
    <property type="entry name" value="Sensor histidine kinase WalK"/>
    <property type="match status" value="1"/>
</dbReference>
<feature type="domain" description="PAS" evidence="15">
    <location>
        <begin position="76"/>
        <end position="146"/>
    </location>
</feature>
<feature type="domain" description="PAC" evidence="16">
    <location>
        <begin position="310"/>
        <end position="362"/>
    </location>
</feature>
<evidence type="ECO:0000256" key="12">
    <source>
        <dbReference type="ARBA" id="ARBA00023136"/>
    </source>
</evidence>
<evidence type="ECO:0000259" key="14">
    <source>
        <dbReference type="PROSITE" id="PS50109"/>
    </source>
</evidence>
<dbReference type="SUPFAM" id="SSF55874">
    <property type="entry name" value="ATPase domain of HSP90 chaperone/DNA topoisomerase II/histidine kinase"/>
    <property type="match status" value="1"/>
</dbReference>
<dbReference type="InterPro" id="IPR005467">
    <property type="entry name" value="His_kinase_dom"/>
</dbReference>
<dbReference type="OrthoDB" id="9813151at2"/>
<comment type="subcellular location">
    <subcellularLocation>
        <location evidence="2">Membrane</location>
        <topology evidence="2">Multi-pass membrane protein</topology>
    </subcellularLocation>
</comment>
<dbReference type="AlphaFoldDB" id="A0A372NT67"/>
<dbReference type="InterPro" id="IPR000014">
    <property type="entry name" value="PAS"/>
</dbReference>
<evidence type="ECO:0000256" key="6">
    <source>
        <dbReference type="ARBA" id="ARBA00022692"/>
    </source>
</evidence>
<dbReference type="PANTHER" id="PTHR42878">
    <property type="entry name" value="TWO-COMPONENT HISTIDINE KINASE"/>
    <property type="match status" value="1"/>
</dbReference>
<keyword evidence="5" id="KW-0808">Transferase</keyword>
<dbReference type="Gene3D" id="3.30.450.20">
    <property type="entry name" value="PAS domain"/>
    <property type="match status" value="2"/>
</dbReference>
<dbReference type="Pfam" id="PF02518">
    <property type="entry name" value="HATPase_c"/>
    <property type="match status" value="1"/>
</dbReference>
<dbReference type="Pfam" id="PF00989">
    <property type="entry name" value="PAS"/>
    <property type="match status" value="1"/>
</dbReference>
<evidence type="ECO:0000256" key="10">
    <source>
        <dbReference type="ARBA" id="ARBA00022989"/>
    </source>
</evidence>
<evidence type="ECO:0000256" key="4">
    <source>
        <dbReference type="ARBA" id="ARBA00022553"/>
    </source>
</evidence>
<evidence type="ECO:0000256" key="3">
    <source>
        <dbReference type="ARBA" id="ARBA00012438"/>
    </source>
</evidence>
<dbReference type="SUPFAM" id="SSF47384">
    <property type="entry name" value="Homodimeric domain of signal transducing histidine kinase"/>
    <property type="match status" value="1"/>
</dbReference>
<dbReference type="GO" id="GO:0030295">
    <property type="term" value="F:protein kinase activator activity"/>
    <property type="evidence" value="ECO:0007669"/>
    <property type="project" value="TreeGrafter"/>
</dbReference>
<dbReference type="SMART" id="SM00388">
    <property type="entry name" value="HisKA"/>
    <property type="match status" value="1"/>
</dbReference>
<keyword evidence="7" id="KW-0547">Nucleotide-binding</keyword>
<dbReference type="Gene3D" id="3.30.565.10">
    <property type="entry name" value="Histidine kinase-like ATPase, C-terminal domain"/>
    <property type="match status" value="1"/>
</dbReference>
<dbReference type="InterPro" id="IPR036890">
    <property type="entry name" value="HATPase_C_sf"/>
</dbReference>
<evidence type="ECO:0000313" key="18">
    <source>
        <dbReference type="Proteomes" id="UP000264217"/>
    </source>
</evidence>
<dbReference type="InterPro" id="IPR003594">
    <property type="entry name" value="HATPase_dom"/>
</dbReference>
<organism evidence="17 18">
    <name type="scientific">Mucilaginibacter conchicola</name>
    <dbReference type="NCBI Taxonomy" id="2303333"/>
    <lineage>
        <taxon>Bacteria</taxon>
        <taxon>Pseudomonadati</taxon>
        <taxon>Bacteroidota</taxon>
        <taxon>Sphingobacteriia</taxon>
        <taxon>Sphingobacteriales</taxon>
        <taxon>Sphingobacteriaceae</taxon>
        <taxon>Mucilaginibacter</taxon>
    </lineage>
</organism>
<dbReference type="InterPro" id="IPR050351">
    <property type="entry name" value="BphY/WalK/GraS-like"/>
</dbReference>
<dbReference type="Gene3D" id="1.10.287.130">
    <property type="match status" value="1"/>
</dbReference>
<dbReference type="GO" id="GO:0000155">
    <property type="term" value="F:phosphorelay sensor kinase activity"/>
    <property type="evidence" value="ECO:0007669"/>
    <property type="project" value="InterPro"/>
</dbReference>
<dbReference type="EMBL" id="QWDC01000002">
    <property type="protein sequence ID" value="RFZ92312.1"/>
    <property type="molecule type" value="Genomic_DNA"/>
</dbReference>
<keyword evidence="11" id="KW-0902">Two-component regulatory system</keyword>
<dbReference type="CDD" id="cd00075">
    <property type="entry name" value="HATPase"/>
    <property type="match status" value="1"/>
</dbReference>
<accession>A0A372NT67</accession>
<dbReference type="PROSITE" id="PS50113">
    <property type="entry name" value="PAC"/>
    <property type="match status" value="1"/>
</dbReference>
<feature type="coiled-coil region" evidence="13">
    <location>
        <begin position="7"/>
        <end position="34"/>
    </location>
</feature>
<dbReference type="GO" id="GO:0016020">
    <property type="term" value="C:membrane"/>
    <property type="evidence" value="ECO:0007669"/>
    <property type="project" value="UniProtKB-SubCell"/>
</dbReference>
<keyword evidence="10" id="KW-1133">Transmembrane helix</keyword>
<evidence type="ECO:0000259" key="16">
    <source>
        <dbReference type="PROSITE" id="PS50113"/>
    </source>
</evidence>
<dbReference type="PRINTS" id="PR00344">
    <property type="entry name" value="BCTRLSENSOR"/>
</dbReference>
<evidence type="ECO:0000313" key="17">
    <source>
        <dbReference type="EMBL" id="RFZ92312.1"/>
    </source>
</evidence>
<dbReference type="InterPro" id="IPR035965">
    <property type="entry name" value="PAS-like_dom_sf"/>
</dbReference>
<dbReference type="InterPro" id="IPR003661">
    <property type="entry name" value="HisK_dim/P_dom"/>
</dbReference>
<keyword evidence="18" id="KW-1185">Reference proteome</keyword>
<evidence type="ECO:0000256" key="2">
    <source>
        <dbReference type="ARBA" id="ARBA00004141"/>
    </source>
</evidence>
<name>A0A372NT67_9SPHI</name>
<dbReference type="Pfam" id="PF13426">
    <property type="entry name" value="PAS_9"/>
    <property type="match status" value="1"/>
</dbReference>
<dbReference type="InterPro" id="IPR013767">
    <property type="entry name" value="PAS_fold"/>
</dbReference>
<reference evidence="17 18" key="1">
    <citation type="submission" date="2018-08" db="EMBL/GenBank/DDBJ databases">
        <title>Mucilaginibacter sp. MYSH2.</title>
        <authorList>
            <person name="Seo T."/>
        </authorList>
    </citation>
    <scope>NUCLEOTIDE SEQUENCE [LARGE SCALE GENOMIC DNA]</scope>
    <source>
        <strain evidence="17 18">MYSH2</strain>
    </source>
</reference>
<dbReference type="NCBIfam" id="TIGR00229">
    <property type="entry name" value="sensory_box"/>
    <property type="match status" value="2"/>
</dbReference>
<evidence type="ECO:0000259" key="15">
    <source>
        <dbReference type="PROSITE" id="PS50112"/>
    </source>
</evidence>
<gene>
    <name evidence="17" type="ORF">D0C36_12825</name>
</gene>
<evidence type="ECO:0000256" key="1">
    <source>
        <dbReference type="ARBA" id="ARBA00000085"/>
    </source>
</evidence>
<keyword evidence="4" id="KW-0597">Phosphoprotein</keyword>
<keyword evidence="13" id="KW-0175">Coiled coil</keyword>
<dbReference type="Pfam" id="PF00512">
    <property type="entry name" value="HisKA"/>
    <property type="match status" value="1"/>
</dbReference>
<dbReference type="GO" id="GO:0000156">
    <property type="term" value="F:phosphorelay response regulator activity"/>
    <property type="evidence" value="ECO:0007669"/>
    <property type="project" value="TreeGrafter"/>
</dbReference>
<dbReference type="SMART" id="SM00091">
    <property type="entry name" value="PAS"/>
    <property type="match status" value="2"/>
</dbReference>
<evidence type="ECO:0000256" key="9">
    <source>
        <dbReference type="ARBA" id="ARBA00022840"/>
    </source>
</evidence>
<protein>
    <recommendedName>
        <fullName evidence="3">histidine kinase</fullName>
        <ecNumber evidence="3">2.7.13.3</ecNumber>
    </recommendedName>
</protein>
<dbReference type="InterPro" id="IPR000700">
    <property type="entry name" value="PAS-assoc_C"/>
</dbReference>
<dbReference type="EC" id="2.7.13.3" evidence="3"/>
<evidence type="ECO:0000256" key="5">
    <source>
        <dbReference type="ARBA" id="ARBA00022679"/>
    </source>
</evidence>
<keyword evidence="9" id="KW-0067">ATP-binding</keyword>
<dbReference type="InterPro" id="IPR001610">
    <property type="entry name" value="PAC"/>
</dbReference>
<evidence type="ECO:0000256" key="11">
    <source>
        <dbReference type="ARBA" id="ARBA00023012"/>
    </source>
</evidence>
<dbReference type="PANTHER" id="PTHR42878:SF7">
    <property type="entry name" value="SENSOR HISTIDINE KINASE GLRK"/>
    <property type="match status" value="1"/>
</dbReference>
<dbReference type="Proteomes" id="UP000264217">
    <property type="component" value="Unassembled WGS sequence"/>
</dbReference>
<evidence type="ECO:0000256" key="13">
    <source>
        <dbReference type="SAM" id="Coils"/>
    </source>
</evidence>
<dbReference type="PROSITE" id="PS50109">
    <property type="entry name" value="HIS_KIN"/>
    <property type="match status" value="1"/>
</dbReference>
<dbReference type="RefSeq" id="WP_117392023.1">
    <property type="nucleotide sequence ID" value="NZ_QWDC01000002.1"/>
</dbReference>
<dbReference type="InterPro" id="IPR036097">
    <property type="entry name" value="HisK_dim/P_sf"/>
</dbReference>
<proteinExistence type="predicted"/>
<keyword evidence="8" id="KW-0418">Kinase</keyword>
<sequence>MDQSLLINQLRAEIANLQQNLALSTQELGNTKAELQESSYRLEEANDMIEAIRSGELDALVFKNNDKHEVYTLSSSDQAYRIFIEQMTAGAVTLNRNGAILYSNSRFATLMGLPLEQVTGKPFCNFSAPQHAGYCRNMIEKAWLEGAKHEFVLITADQREVPVLLSMQTLDLVEGLSMSIIITDLSEQKHHQQLLEEKNAALEDAQRKADELNNNLEQTVRERTIELYSNQERLGRILETMAEGVGITDINGQLTYANPMAQKILGLTHEEIKERTFYDTQWRNLKLDGSPLPAEEHPMAVMMRTEQPLYDQEIAVQPPQGERFYISINAAPIRDEDGKLVGGIGTFMDVTHRRRAIQQKDEFISVASHELRTPITSLKASLQLLDRMKEKPNAAMLPKLISQSNKSLNKVSVLIDDLLNATKMTEGQLALNKSDFLLAALIEDSCQHIRAEGEFTIRATGDESLMVNADMFKIEQVLVNLVNNAVKYAPDSKTIQIQFIKEGQTAKVSVTDTGPGIPQEKFVHLFERYYRVSSLGHQYSGLGLGLYISSEIIKKHGGEIGVESQLGKGATFWFTIPL</sequence>
<keyword evidence="12" id="KW-0472">Membrane</keyword>
<dbReference type="CDD" id="cd00082">
    <property type="entry name" value="HisKA"/>
    <property type="match status" value="1"/>
</dbReference>
<dbReference type="InterPro" id="IPR004358">
    <property type="entry name" value="Sig_transdc_His_kin-like_C"/>
</dbReference>
<dbReference type="SMART" id="SM00387">
    <property type="entry name" value="HATPase_c"/>
    <property type="match status" value="1"/>
</dbReference>
<dbReference type="SUPFAM" id="SSF55785">
    <property type="entry name" value="PYP-like sensor domain (PAS domain)"/>
    <property type="match status" value="2"/>
</dbReference>
<feature type="coiled-coil region" evidence="13">
    <location>
        <begin position="185"/>
        <end position="222"/>
    </location>
</feature>
<feature type="domain" description="Histidine kinase" evidence="14">
    <location>
        <begin position="366"/>
        <end position="578"/>
    </location>
</feature>
<dbReference type="GO" id="GO:0007234">
    <property type="term" value="P:osmosensory signaling via phosphorelay pathway"/>
    <property type="evidence" value="ECO:0007669"/>
    <property type="project" value="TreeGrafter"/>
</dbReference>
<dbReference type="SMART" id="SM00086">
    <property type="entry name" value="PAC"/>
    <property type="match status" value="2"/>
</dbReference>
<comment type="catalytic activity">
    <reaction evidence="1">
        <text>ATP + protein L-histidine = ADP + protein N-phospho-L-histidine.</text>
        <dbReference type="EC" id="2.7.13.3"/>
    </reaction>
</comment>
<dbReference type="GO" id="GO:0005524">
    <property type="term" value="F:ATP binding"/>
    <property type="evidence" value="ECO:0007669"/>
    <property type="project" value="UniProtKB-KW"/>
</dbReference>
<comment type="caution">
    <text evidence="17">The sequence shown here is derived from an EMBL/GenBank/DDBJ whole genome shotgun (WGS) entry which is preliminary data.</text>
</comment>
<keyword evidence="6" id="KW-0812">Transmembrane</keyword>
<evidence type="ECO:0000256" key="7">
    <source>
        <dbReference type="ARBA" id="ARBA00022741"/>
    </source>
</evidence>
<feature type="domain" description="PAS" evidence="15">
    <location>
        <begin position="230"/>
        <end position="272"/>
    </location>
</feature>